<evidence type="ECO:0000313" key="6">
    <source>
        <dbReference type="Proteomes" id="UP000215596"/>
    </source>
</evidence>
<reference evidence="5 6" key="1">
    <citation type="submission" date="2017-07" db="EMBL/GenBank/DDBJ databases">
        <title>Isolation and whole genome analysis of endospore-forming bacteria from heroin.</title>
        <authorList>
            <person name="Kalinowski J."/>
            <person name="Ahrens B."/>
            <person name="Al-Dilaimi A."/>
            <person name="Winkler A."/>
            <person name="Wibberg D."/>
            <person name="Schleenbecker U."/>
            <person name="Ruckert C."/>
            <person name="Wolfel R."/>
            <person name="Grass G."/>
        </authorList>
    </citation>
    <scope>NUCLEOTIDE SEQUENCE [LARGE SCALE GENOMIC DNA]</scope>
    <source>
        <strain evidence="5 6">7537-G1</strain>
    </source>
</reference>
<dbReference type="AlphaFoldDB" id="A0A268F0T1"/>
<dbReference type="GO" id="GO:0000166">
    <property type="term" value="F:nucleotide binding"/>
    <property type="evidence" value="ECO:0007669"/>
    <property type="project" value="InterPro"/>
</dbReference>
<protein>
    <submittedName>
        <fullName evidence="4 5">Oxidoreductase</fullName>
    </submittedName>
</protein>
<dbReference type="PANTHER" id="PTHR43818:SF11">
    <property type="entry name" value="BCDNA.GH03377"/>
    <property type="match status" value="1"/>
</dbReference>
<name>A0A268F0T1_9BACL</name>
<keyword evidence="7" id="KW-1185">Reference proteome</keyword>
<gene>
    <name evidence="5" type="ORF">CHH67_05235</name>
    <name evidence="4" type="ORF">GNP94_06290</name>
</gene>
<feature type="domain" description="Gfo/Idh/MocA-like oxidoreductase N-terminal" evidence="2">
    <location>
        <begin position="2"/>
        <end position="135"/>
    </location>
</feature>
<dbReference type="SUPFAM" id="SSF55347">
    <property type="entry name" value="Glyceraldehyde-3-phosphate dehydrogenase-like, C-terminal domain"/>
    <property type="match status" value="1"/>
</dbReference>
<dbReference type="InterPro" id="IPR036291">
    <property type="entry name" value="NAD(P)-bd_dom_sf"/>
</dbReference>
<accession>A0A268F0T1</accession>
<dbReference type="Pfam" id="PF22725">
    <property type="entry name" value="GFO_IDH_MocA_C3"/>
    <property type="match status" value="1"/>
</dbReference>
<evidence type="ECO:0000313" key="4">
    <source>
        <dbReference type="EMBL" id="MUG65616.1"/>
    </source>
</evidence>
<comment type="caution">
    <text evidence="5">The sequence shown here is derived from an EMBL/GenBank/DDBJ whole genome shotgun (WGS) entry which is preliminary data.</text>
</comment>
<dbReference type="SUPFAM" id="SSF51735">
    <property type="entry name" value="NAD(P)-binding Rossmann-fold domains"/>
    <property type="match status" value="1"/>
</dbReference>
<dbReference type="EMBL" id="NPBY01000014">
    <property type="protein sequence ID" value="PAD78987.1"/>
    <property type="molecule type" value="Genomic_DNA"/>
</dbReference>
<evidence type="ECO:0000313" key="5">
    <source>
        <dbReference type="EMBL" id="PAD78987.1"/>
    </source>
</evidence>
<dbReference type="OrthoDB" id="9815825at2"/>
<proteinExistence type="predicted"/>
<dbReference type="GO" id="GO:0016491">
    <property type="term" value="F:oxidoreductase activity"/>
    <property type="evidence" value="ECO:0007669"/>
    <property type="project" value="UniProtKB-KW"/>
</dbReference>
<evidence type="ECO:0000259" key="2">
    <source>
        <dbReference type="Pfam" id="PF01408"/>
    </source>
</evidence>
<dbReference type="PANTHER" id="PTHR43818">
    <property type="entry name" value="BCDNA.GH03377"/>
    <property type="match status" value="1"/>
</dbReference>
<dbReference type="Proteomes" id="UP000435177">
    <property type="component" value="Unassembled WGS sequence"/>
</dbReference>
<dbReference type="EMBL" id="WOAA01000003">
    <property type="protein sequence ID" value="MUG65616.1"/>
    <property type="molecule type" value="Genomic_DNA"/>
</dbReference>
<dbReference type="Proteomes" id="UP000215596">
    <property type="component" value="Unassembled WGS sequence"/>
</dbReference>
<feature type="domain" description="GFO/IDH/MocA-like oxidoreductase" evidence="3">
    <location>
        <begin position="144"/>
        <end position="261"/>
    </location>
</feature>
<keyword evidence="1" id="KW-0560">Oxidoreductase</keyword>
<reference evidence="4 7" key="2">
    <citation type="submission" date="2019-11" db="EMBL/GenBank/DDBJ databases">
        <title>Draft genome sequences of five Paenibacillus species of dairy origin.</title>
        <authorList>
            <person name="Olajide A.M."/>
            <person name="Chen S."/>
            <person name="Lapointe G."/>
        </authorList>
    </citation>
    <scope>NUCLEOTIDE SEQUENCE [LARGE SCALE GENOMIC DNA]</scope>
    <source>
        <strain evidence="4 7">3CS1</strain>
    </source>
</reference>
<dbReference type="Pfam" id="PF01408">
    <property type="entry name" value="GFO_IDH_MocA"/>
    <property type="match status" value="1"/>
</dbReference>
<sequence>MLKVGLLGFGFMGRMHFDNYVRLMEEGAGVQLQAICDVRMDELKNAKASGNMATEKEVYDLSDYRLYSRLEDMLEQEQLDIVDVCLQTYLHADLTCMLLEKGYHVLCEKPVAGSSDEGWRMVQAAKRSGKQLMIGQCLRFWPEYEYLKACVEDGRYGKALAGQFYRGSESPTGWFLDGDLSGGCILDMHIHDADMIHWLFGKPDAVTTQALNVIPGSGYDIVSTHYSYPDGKVIHGHADWTLQGEHGFFMGYRVNFERATLVFDQNVLTVYPAEAPRFQPDLSTDAGYYREIKYFLNCVANGESTTVCTPDSAVGSLEIIEAEIRSAKENGRAVTVANNRYTKS</sequence>
<evidence type="ECO:0000259" key="3">
    <source>
        <dbReference type="Pfam" id="PF22725"/>
    </source>
</evidence>
<dbReference type="Gene3D" id="3.30.360.10">
    <property type="entry name" value="Dihydrodipicolinate Reductase, domain 2"/>
    <property type="match status" value="1"/>
</dbReference>
<dbReference type="InterPro" id="IPR055170">
    <property type="entry name" value="GFO_IDH_MocA-like_dom"/>
</dbReference>
<evidence type="ECO:0000313" key="7">
    <source>
        <dbReference type="Proteomes" id="UP000435177"/>
    </source>
</evidence>
<dbReference type="Gene3D" id="3.40.50.720">
    <property type="entry name" value="NAD(P)-binding Rossmann-like Domain"/>
    <property type="match status" value="1"/>
</dbReference>
<dbReference type="RefSeq" id="WP_095263935.1">
    <property type="nucleotide sequence ID" value="NZ_NPBY01000014.1"/>
</dbReference>
<dbReference type="InterPro" id="IPR000683">
    <property type="entry name" value="Gfo/Idh/MocA-like_OxRdtase_N"/>
</dbReference>
<dbReference type="InterPro" id="IPR050463">
    <property type="entry name" value="Gfo/Idh/MocA_oxidrdct_glycsds"/>
</dbReference>
<organism evidence="5 6">
    <name type="scientific">Paenibacillus campinasensis</name>
    <dbReference type="NCBI Taxonomy" id="66347"/>
    <lineage>
        <taxon>Bacteria</taxon>
        <taxon>Bacillati</taxon>
        <taxon>Bacillota</taxon>
        <taxon>Bacilli</taxon>
        <taxon>Bacillales</taxon>
        <taxon>Paenibacillaceae</taxon>
        <taxon>Paenibacillus</taxon>
    </lineage>
</organism>
<evidence type="ECO:0000256" key="1">
    <source>
        <dbReference type="ARBA" id="ARBA00023002"/>
    </source>
</evidence>